<dbReference type="PROSITE" id="PS50005">
    <property type="entry name" value="TPR"/>
    <property type="match status" value="1"/>
</dbReference>
<dbReference type="AlphaFoldDB" id="A0A7S3P7M3"/>
<proteinExistence type="inferred from homology"/>
<sequence length="410" mass="46166">MTPWQKGRVTTHDKTSDFRALNAELDRVVAYTDPVKRKQALASIWENVRDEKDDAWGMYLKGRMLMILGKPPPFCLMYLQKAIQMDPKLHQAMTTVGLLLRLAKQLPDALTMLRRAEDTAREDREASNFVKAACAADLGGLLQVMGDNEAAEEAFRRALAEDADCWPAYTSLAVLHEKNDSIEEAMATLKDAIDRLPEPAAPSGYTKEQTQCLFAAGVLATRRNEWNEALSIFTKAYEANPVHWNILSKIIQCYAAMGNMEERDSTIRKLYILVMQGKVPSDRYCREQISTEHGNILVFEMFQLAYESGKPVLFMQWEKTSPLNSPQMVSFGSNEGINRIQREAGQVPEGYRLYHIDAHGLNGAHCALEFILAQKKPPYDRVRQTMLDGMLQPMPATGGSLPTVDTFNLN</sequence>
<feature type="repeat" description="TPR" evidence="3">
    <location>
        <begin position="210"/>
        <end position="243"/>
    </location>
</feature>
<dbReference type="InterPro" id="IPR011990">
    <property type="entry name" value="TPR-like_helical_dom_sf"/>
</dbReference>
<dbReference type="PANTHER" id="PTHR12558:SF13">
    <property type="entry name" value="CELL DIVISION CYCLE PROTEIN 27 HOMOLOG"/>
    <property type="match status" value="1"/>
</dbReference>
<dbReference type="EMBL" id="HBIM01010027">
    <property type="protein sequence ID" value="CAE0410996.1"/>
    <property type="molecule type" value="Transcribed_RNA"/>
</dbReference>
<dbReference type="Pfam" id="PF14559">
    <property type="entry name" value="TPR_19"/>
    <property type="match status" value="1"/>
</dbReference>
<organism evidence="4">
    <name type="scientific">Amphora coffeiformis</name>
    <dbReference type="NCBI Taxonomy" id="265554"/>
    <lineage>
        <taxon>Eukaryota</taxon>
        <taxon>Sar</taxon>
        <taxon>Stramenopiles</taxon>
        <taxon>Ochrophyta</taxon>
        <taxon>Bacillariophyta</taxon>
        <taxon>Bacillariophyceae</taxon>
        <taxon>Bacillariophycidae</taxon>
        <taxon>Thalassiophysales</taxon>
        <taxon>Catenulaceae</taxon>
        <taxon>Amphora</taxon>
    </lineage>
</organism>
<dbReference type="Gene3D" id="1.25.40.10">
    <property type="entry name" value="Tetratricopeptide repeat domain"/>
    <property type="match status" value="1"/>
</dbReference>
<protein>
    <recommendedName>
        <fullName evidence="5">Tetratricopeptide repeat protein</fullName>
    </recommendedName>
</protein>
<evidence type="ECO:0000256" key="1">
    <source>
        <dbReference type="ARBA" id="ARBA00022803"/>
    </source>
</evidence>
<keyword evidence="1 3" id="KW-0802">TPR repeat</keyword>
<evidence type="ECO:0000313" key="4">
    <source>
        <dbReference type="EMBL" id="CAE0410996.1"/>
    </source>
</evidence>
<evidence type="ECO:0000256" key="2">
    <source>
        <dbReference type="ARBA" id="ARBA00038210"/>
    </source>
</evidence>
<evidence type="ECO:0008006" key="5">
    <source>
        <dbReference type="Google" id="ProtNLM"/>
    </source>
</evidence>
<reference evidence="4" key="1">
    <citation type="submission" date="2021-01" db="EMBL/GenBank/DDBJ databases">
        <authorList>
            <person name="Corre E."/>
            <person name="Pelletier E."/>
            <person name="Niang G."/>
            <person name="Scheremetjew M."/>
            <person name="Finn R."/>
            <person name="Kale V."/>
            <person name="Holt S."/>
            <person name="Cochrane G."/>
            <person name="Meng A."/>
            <person name="Brown T."/>
            <person name="Cohen L."/>
        </authorList>
    </citation>
    <scope>NUCLEOTIDE SEQUENCE</scope>
    <source>
        <strain evidence="4">CCMP127</strain>
    </source>
</reference>
<accession>A0A7S3P7M3</accession>
<name>A0A7S3P7M3_9STRA</name>
<gene>
    <name evidence="4" type="ORF">ACOF00016_LOCUS8401</name>
</gene>
<dbReference type="SUPFAM" id="SSF48452">
    <property type="entry name" value="TPR-like"/>
    <property type="match status" value="1"/>
</dbReference>
<dbReference type="PANTHER" id="PTHR12558">
    <property type="entry name" value="CELL DIVISION CYCLE 16,23,27"/>
    <property type="match status" value="1"/>
</dbReference>
<dbReference type="SMART" id="SM00028">
    <property type="entry name" value="TPR"/>
    <property type="match status" value="5"/>
</dbReference>
<dbReference type="InterPro" id="IPR019734">
    <property type="entry name" value="TPR_rpt"/>
</dbReference>
<comment type="similarity">
    <text evidence="2">Belongs to the APC3/CDC27 family.</text>
</comment>
<evidence type="ECO:0000256" key="3">
    <source>
        <dbReference type="PROSITE-ProRule" id="PRU00339"/>
    </source>
</evidence>